<dbReference type="PANTHER" id="PTHR43133:SF51">
    <property type="entry name" value="RNA POLYMERASE SIGMA FACTOR"/>
    <property type="match status" value="1"/>
</dbReference>
<evidence type="ECO:0000256" key="4">
    <source>
        <dbReference type="ARBA" id="ARBA00023163"/>
    </source>
</evidence>
<dbReference type="InterPro" id="IPR013325">
    <property type="entry name" value="RNA_pol_sigma_r2"/>
</dbReference>
<dbReference type="CDD" id="cd06171">
    <property type="entry name" value="Sigma70_r4"/>
    <property type="match status" value="1"/>
</dbReference>
<dbReference type="SUPFAM" id="SSF88659">
    <property type="entry name" value="Sigma3 and sigma4 domains of RNA polymerase sigma factors"/>
    <property type="match status" value="1"/>
</dbReference>
<dbReference type="NCBIfam" id="TIGR02937">
    <property type="entry name" value="sigma70-ECF"/>
    <property type="match status" value="1"/>
</dbReference>
<dbReference type="InterPro" id="IPR007627">
    <property type="entry name" value="RNA_pol_sigma70_r2"/>
</dbReference>
<name>A0A3S0JMI8_9BACI</name>
<comment type="caution">
    <text evidence="7">The sequence shown here is derived from an EMBL/GenBank/DDBJ whole genome shotgun (WGS) entry which is preliminary data.</text>
</comment>
<keyword evidence="2" id="KW-0805">Transcription regulation</keyword>
<dbReference type="InterPro" id="IPR039425">
    <property type="entry name" value="RNA_pol_sigma-70-like"/>
</dbReference>
<dbReference type="Gene3D" id="1.10.10.10">
    <property type="entry name" value="Winged helix-like DNA-binding domain superfamily/Winged helix DNA-binding domain"/>
    <property type="match status" value="1"/>
</dbReference>
<dbReference type="Pfam" id="PF08281">
    <property type="entry name" value="Sigma70_r4_2"/>
    <property type="match status" value="1"/>
</dbReference>
<evidence type="ECO:0000259" key="6">
    <source>
        <dbReference type="Pfam" id="PF08281"/>
    </source>
</evidence>
<dbReference type="SUPFAM" id="SSF88946">
    <property type="entry name" value="Sigma2 domain of RNA polymerase sigma factors"/>
    <property type="match status" value="1"/>
</dbReference>
<dbReference type="InterPro" id="IPR013249">
    <property type="entry name" value="RNA_pol_sigma70_r4_t2"/>
</dbReference>
<keyword evidence="3" id="KW-0731">Sigma factor</keyword>
<dbReference type="Proteomes" id="UP000276349">
    <property type="component" value="Unassembled WGS sequence"/>
</dbReference>
<gene>
    <name evidence="7" type="ORF">EKG35_20160</name>
</gene>
<proteinExistence type="inferred from homology"/>
<evidence type="ECO:0000256" key="1">
    <source>
        <dbReference type="ARBA" id="ARBA00010641"/>
    </source>
</evidence>
<feature type="domain" description="RNA polymerase sigma-70 region 2" evidence="5">
    <location>
        <begin position="33"/>
        <end position="100"/>
    </location>
</feature>
<keyword evidence="4" id="KW-0804">Transcription</keyword>
<sequence length="193" mass="22761">MAIKAPMKGCVKMSDEEIVRRIQDGDSQAFHELYDNYFDFAYRAAKVVMNSQQSYAKDAVQETFIRVYQHIHLFDCNRTFKPWFYKILLNECNRILKKNSGVLSVGMDINHSVQQNEQTNDKLNHFVEYENLYKAIQHLDENNRIPIILKYLSGFKEQEIAEILGENINTIKSRLFYGRKKLKHFLHCNEEGS</sequence>
<dbReference type="GO" id="GO:0006352">
    <property type="term" value="P:DNA-templated transcription initiation"/>
    <property type="evidence" value="ECO:0007669"/>
    <property type="project" value="InterPro"/>
</dbReference>
<dbReference type="Gene3D" id="1.10.1740.10">
    <property type="match status" value="1"/>
</dbReference>
<evidence type="ECO:0000313" key="7">
    <source>
        <dbReference type="EMBL" id="RTQ86383.1"/>
    </source>
</evidence>
<dbReference type="AlphaFoldDB" id="A0A3S0JMI8"/>
<evidence type="ECO:0000259" key="5">
    <source>
        <dbReference type="Pfam" id="PF04542"/>
    </source>
</evidence>
<protein>
    <submittedName>
        <fullName evidence="7">RNA polymerase sigma factor</fullName>
    </submittedName>
</protein>
<evidence type="ECO:0000313" key="8">
    <source>
        <dbReference type="Proteomes" id="UP000276349"/>
    </source>
</evidence>
<evidence type="ECO:0000256" key="3">
    <source>
        <dbReference type="ARBA" id="ARBA00023082"/>
    </source>
</evidence>
<keyword evidence="8" id="KW-1185">Reference proteome</keyword>
<dbReference type="InterPro" id="IPR014284">
    <property type="entry name" value="RNA_pol_sigma-70_dom"/>
</dbReference>
<dbReference type="PANTHER" id="PTHR43133">
    <property type="entry name" value="RNA POLYMERASE ECF-TYPE SIGMA FACTO"/>
    <property type="match status" value="1"/>
</dbReference>
<feature type="domain" description="RNA polymerase sigma factor 70 region 4 type 2" evidence="6">
    <location>
        <begin position="130"/>
        <end position="182"/>
    </location>
</feature>
<comment type="similarity">
    <text evidence="1">Belongs to the sigma-70 factor family. ECF subfamily.</text>
</comment>
<dbReference type="Pfam" id="PF04542">
    <property type="entry name" value="Sigma70_r2"/>
    <property type="match status" value="1"/>
</dbReference>
<organism evidence="7 8">
    <name type="scientific">Lysinibacillus telephonicus</name>
    <dbReference type="NCBI Taxonomy" id="1714840"/>
    <lineage>
        <taxon>Bacteria</taxon>
        <taxon>Bacillati</taxon>
        <taxon>Bacillota</taxon>
        <taxon>Bacilli</taxon>
        <taxon>Bacillales</taxon>
        <taxon>Bacillaceae</taxon>
        <taxon>Lysinibacillus</taxon>
    </lineage>
</organism>
<dbReference type="RefSeq" id="WP_126296349.1">
    <property type="nucleotide sequence ID" value="NZ_JAXUAO010000193.1"/>
</dbReference>
<dbReference type="EMBL" id="RXNR01000120">
    <property type="protein sequence ID" value="RTQ86383.1"/>
    <property type="molecule type" value="Genomic_DNA"/>
</dbReference>
<dbReference type="InterPro" id="IPR013324">
    <property type="entry name" value="RNA_pol_sigma_r3/r4-like"/>
</dbReference>
<reference evidence="7 8" key="1">
    <citation type="submission" date="2018-12" db="EMBL/GenBank/DDBJ databases">
        <authorList>
            <person name="Yu L."/>
        </authorList>
    </citation>
    <scope>NUCLEOTIDE SEQUENCE [LARGE SCALE GENOMIC DNA]</scope>
    <source>
        <strain evidence="7 8">S5H2222</strain>
    </source>
</reference>
<accession>A0A3S0JMI8</accession>
<evidence type="ECO:0000256" key="2">
    <source>
        <dbReference type="ARBA" id="ARBA00023015"/>
    </source>
</evidence>
<dbReference type="InterPro" id="IPR036388">
    <property type="entry name" value="WH-like_DNA-bd_sf"/>
</dbReference>
<dbReference type="OrthoDB" id="9782703at2"/>
<dbReference type="GO" id="GO:0003677">
    <property type="term" value="F:DNA binding"/>
    <property type="evidence" value="ECO:0007669"/>
    <property type="project" value="InterPro"/>
</dbReference>
<dbReference type="GO" id="GO:0016987">
    <property type="term" value="F:sigma factor activity"/>
    <property type="evidence" value="ECO:0007669"/>
    <property type="project" value="UniProtKB-KW"/>
</dbReference>